<dbReference type="Proteomes" id="UP000032420">
    <property type="component" value="Chromosome I"/>
</dbReference>
<dbReference type="GO" id="GO:0003954">
    <property type="term" value="F:NADH dehydrogenase activity"/>
    <property type="evidence" value="ECO:0007669"/>
    <property type="project" value="TreeGrafter"/>
</dbReference>
<dbReference type="NCBIfam" id="NF004740">
    <property type="entry name" value="PRK06076.1-1"/>
    <property type="match status" value="1"/>
</dbReference>
<evidence type="ECO:0000256" key="2">
    <source>
        <dbReference type="ARBA" id="ARBA00022692"/>
    </source>
</evidence>
<dbReference type="Pfam" id="PF00146">
    <property type="entry name" value="NADHdh"/>
    <property type="match status" value="1"/>
</dbReference>
<dbReference type="OrthoDB" id="9803734at2"/>
<dbReference type="PROSITE" id="PS00668">
    <property type="entry name" value="COMPLEX1_ND1_2"/>
    <property type="match status" value="1"/>
</dbReference>
<comment type="catalytic activity">
    <reaction evidence="5">
        <text>a quinone + NADH + 5 H(+)(in) = a quinol + NAD(+) + 4 H(+)(out)</text>
        <dbReference type="Rhea" id="RHEA:57888"/>
        <dbReference type="ChEBI" id="CHEBI:15378"/>
        <dbReference type="ChEBI" id="CHEBI:24646"/>
        <dbReference type="ChEBI" id="CHEBI:57540"/>
        <dbReference type="ChEBI" id="CHEBI:57945"/>
        <dbReference type="ChEBI" id="CHEBI:132124"/>
    </reaction>
</comment>
<evidence type="ECO:0000313" key="7">
    <source>
        <dbReference type="EMBL" id="CDZ16524.1"/>
    </source>
</evidence>
<dbReference type="NCBIfam" id="NF004741">
    <property type="entry name" value="PRK06076.1-2"/>
    <property type="match status" value="1"/>
</dbReference>
<dbReference type="PANTHER" id="PTHR11432:SF3">
    <property type="entry name" value="NADH-UBIQUINONE OXIDOREDUCTASE CHAIN 1"/>
    <property type="match status" value="1"/>
</dbReference>
<keyword evidence="2 5" id="KW-0812">Transmembrane</keyword>
<dbReference type="GO" id="GO:0005886">
    <property type="term" value="C:plasma membrane"/>
    <property type="evidence" value="ECO:0007669"/>
    <property type="project" value="UniProtKB-SubCell"/>
</dbReference>
<dbReference type="PATRIC" id="fig|1495769.3.peg.246"/>
<keyword evidence="4 5" id="KW-0472">Membrane</keyword>
<dbReference type="InterPro" id="IPR001694">
    <property type="entry name" value="NADH_UbQ_OxRdtase_su1/FPO"/>
</dbReference>
<feature type="transmembrane region" description="Helical" evidence="5">
    <location>
        <begin position="5"/>
        <end position="26"/>
    </location>
</feature>
<dbReference type="HOGENOM" id="CLU_015134_0_1_6"/>
<evidence type="ECO:0000256" key="5">
    <source>
        <dbReference type="HAMAP-Rule" id="MF_01350"/>
    </source>
</evidence>
<comment type="similarity">
    <text evidence="5 6">Belongs to the complex I subunit 1 family.</text>
</comment>
<evidence type="ECO:0000256" key="1">
    <source>
        <dbReference type="ARBA" id="ARBA00004141"/>
    </source>
</evidence>
<feature type="transmembrane region" description="Helical" evidence="5">
    <location>
        <begin position="180"/>
        <end position="200"/>
    </location>
</feature>
<keyword evidence="5 6" id="KW-0520">NAD</keyword>
<feature type="transmembrane region" description="Helical" evidence="5">
    <location>
        <begin position="110"/>
        <end position="132"/>
    </location>
</feature>
<proteinExistence type="inferred from homology"/>
<evidence type="ECO:0000313" key="8">
    <source>
        <dbReference type="Proteomes" id="UP000032420"/>
    </source>
</evidence>
<dbReference type="AlphaFoldDB" id="A0A078KIE4"/>
<keyword evidence="8" id="KW-1185">Reference proteome</keyword>
<evidence type="ECO:0000256" key="3">
    <source>
        <dbReference type="ARBA" id="ARBA00022989"/>
    </source>
</evidence>
<dbReference type="GO" id="GO:0009060">
    <property type="term" value="P:aerobic respiration"/>
    <property type="evidence" value="ECO:0007669"/>
    <property type="project" value="TreeGrafter"/>
</dbReference>
<keyword evidence="5" id="KW-0874">Quinone</keyword>
<feature type="transmembrane region" description="Helical" evidence="5">
    <location>
        <begin position="294"/>
        <end position="318"/>
    </location>
</feature>
<reference evidence="8" key="1">
    <citation type="submission" date="2014-07" db="EMBL/GenBank/DDBJ databases">
        <authorList>
            <person name="Santos-Garcia D."/>
        </authorList>
    </citation>
    <scope>NUCLEOTIDE SEQUENCE [LARGE SCALE GENOMIC DNA]</scope>
</reference>
<dbReference type="EC" id="7.1.1.-" evidence="5"/>
<sequence length="319" mass="36551">MNKNIIIVITHALIILIVILIIAAFMSFIERRMLALWQDRYGPNRVGFFGFLQVFADMIKLMFKEDWIPPFADKKLFIISPIIGIGSILLSFMIIPITPNWCIADFNIGILFFIAMVGINVYSILFAGYASANKYALIGAMRAAAQTISYEIFLSLSLMGIIALTGSFNLRNIIEAQHNLWFIIPQFLGFLTFLIAGLSITHRHPFDQPEAEQELADGYHIEYSGIKWGLFFIGEYLSLLLISSLIVILYFGGWLGPFLPPFAWFLIKIFIFITFFILLRASLPRPRYDHVMIFNWKICLPLTLINLLFTGLLILFHIY</sequence>
<feature type="transmembrane region" description="Helical" evidence="5">
    <location>
        <begin position="262"/>
        <end position="282"/>
    </location>
</feature>
<keyword evidence="7" id="KW-0560">Oxidoreductase</keyword>
<feature type="transmembrane region" description="Helical" evidence="5">
    <location>
        <begin position="152"/>
        <end position="174"/>
    </location>
</feature>
<protein>
    <recommendedName>
        <fullName evidence="5">NADH-quinone oxidoreductase subunit H</fullName>
        <ecNumber evidence="5">7.1.1.-</ecNumber>
    </recommendedName>
    <alternativeName>
        <fullName evidence="5">NADH dehydrogenase I subunit H</fullName>
    </alternativeName>
    <alternativeName>
        <fullName evidence="5">NDH-1 subunit H</fullName>
    </alternativeName>
</protein>
<dbReference type="STRING" id="1495769.CEM_266"/>
<comment type="subunit">
    <text evidence="5">NDH-1 is composed of 14 different subunits. Subunits NuoA, H, J, K, L, M, N constitute the membrane sector of the complex.</text>
</comment>
<keyword evidence="5" id="KW-1003">Cell membrane</keyword>
<gene>
    <name evidence="5 7" type="primary">nuoH</name>
    <name evidence="7" type="ORF">CEM_266</name>
</gene>
<dbReference type="PANTHER" id="PTHR11432">
    <property type="entry name" value="NADH DEHYDROGENASE SUBUNIT 1"/>
    <property type="match status" value="1"/>
</dbReference>
<dbReference type="GO" id="GO:0048038">
    <property type="term" value="F:quinone binding"/>
    <property type="evidence" value="ECO:0007669"/>
    <property type="project" value="UniProtKB-KW"/>
</dbReference>
<name>A0A078KIE4_9GAMM</name>
<keyword evidence="3 5" id="KW-1133">Transmembrane helix</keyword>
<evidence type="ECO:0000256" key="6">
    <source>
        <dbReference type="RuleBase" id="RU000471"/>
    </source>
</evidence>
<keyword evidence="5" id="KW-0830">Ubiquinone</keyword>
<comment type="subcellular location">
    <subcellularLocation>
        <location evidence="5 6">Cell membrane</location>
        <topology evidence="5 6">Multi-pass membrane protein</topology>
    </subcellularLocation>
    <subcellularLocation>
        <location evidence="1">Membrane</location>
        <topology evidence="1">Multi-pass membrane protein</topology>
    </subcellularLocation>
</comment>
<dbReference type="EMBL" id="LM655252">
    <property type="protein sequence ID" value="CDZ16524.1"/>
    <property type="molecule type" value="Genomic_DNA"/>
</dbReference>
<feature type="transmembrane region" description="Helical" evidence="5">
    <location>
        <begin position="75"/>
        <end position="98"/>
    </location>
</feature>
<dbReference type="KEGG" id="eme:CEM_266"/>
<dbReference type="PROSITE" id="PS00667">
    <property type="entry name" value="COMPLEX1_ND1_1"/>
    <property type="match status" value="1"/>
</dbReference>
<dbReference type="GO" id="GO:0016655">
    <property type="term" value="F:oxidoreductase activity, acting on NAD(P)H, quinone or similar compound as acceptor"/>
    <property type="evidence" value="ECO:0007669"/>
    <property type="project" value="UniProtKB-UniRule"/>
</dbReference>
<accession>A0A078KIE4</accession>
<comment type="function">
    <text evidence="5">NDH-1 shuttles electrons from NADH, via FMN and iron-sulfur (Fe-S) centers, to quinones in the respiratory chain. The immediate electron acceptor for the enzyme in this species is believed to be ubiquinone. Couples the redox reaction to proton translocation (for every two electrons transferred, four hydrogen ions are translocated across the cytoplasmic membrane), and thus conserves the redox energy in a proton gradient. This subunit may bind ubiquinone.</text>
</comment>
<evidence type="ECO:0000256" key="4">
    <source>
        <dbReference type="ARBA" id="ARBA00023136"/>
    </source>
</evidence>
<dbReference type="HAMAP" id="MF_01350">
    <property type="entry name" value="NDH1_NuoH"/>
    <property type="match status" value="1"/>
</dbReference>
<dbReference type="InterPro" id="IPR018086">
    <property type="entry name" value="NADH_UbQ_OxRdtase_su1_CS"/>
</dbReference>
<organism evidence="7 8">
    <name type="scientific">Candidatus Johnevansia muelleri</name>
    <dbReference type="NCBI Taxonomy" id="1495769"/>
    <lineage>
        <taxon>Bacteria</taxon>
        <taxon>Pseudomonadati</taxon>
        <taxon>Pseudomonadota</taxon>
        <taxon>Gammaproteobacteria</taxon>
        <taxon>Candidatus Johnevansiales</taxon>
        <taxon>Candidatus Johnevansiaceae</taxon>
        <taxon>Candidatus Johnevansia</taxon>
    </lineage>
</organism>
<keyword evidence="5" id="KW-1278">Translocase</keyword>
<feature type="transmembrane region" description="Helical" evidence="5">
    <location>
        <begin position="46"/>
        <end position="63"/>
    </location>
</feature>
<feature type="transmembrane region" description="Helical" evidence="5">
    <location>
        <begin position="236"/>
        <end position="256"/>
    </location>
</feature>